<accession>A0A0B2VPX6</accession>
<organism evidence="2 3">
    <name type="scientific">Toxocara canis</name>
    <name type="common">Canine roundworm</name>
    <dbReference type="NCBI Taxonomy" id="6265"/>
    <lineage>
        <taxon>Eukaryota</taxon>
        <taxon>Metazoa</taxon>
        <taxon>Ecdysozoa</taxon>
        <taxon>Nematoda</taxon>
        <taxon>Chromadorea</taxon>
        <taxon>Rhabditida</taxon>
        <taxon>Spirurina</taxon>
        <taxon>Ascaridomorpha</taxon>
        <taxon>Ascaridoidea</taxon>
        <taxon>Toxocaridae</taxon>
        <taxon>Toxocara</taxon>
    </lineage>
</organism>
<comment type="caution">
    <text evidence="2">The sequence shown here is derived from an EMBL/GenBank/DDBJ whole genome shotgun (WGS) entry which is preliminary data.</text>
</comment>
<keyword evidence="1" id="KW-1133">Transmembrane helix</keyword>
<keyword evidence="1" id="KW-0472">Membrane</keyword>
<dbReference type="Proteomes" id="UP000031036">
    <property type="component" value="Unassembled WGS sequence"/>
</dbReference>
<reference evidence="2 3" key="1">
    <citation type="submission" date="2014-11" db="EMBL/GenBank/DDBJ databases">
        <title>Genetic blueprint of the zoonotic pathogen Toxocara canis.</title>
        <authorList>
            <person name="Zhu X.-Q."/>
            <person name="Korhonen P.K."/>
            <person name="Cai H."/>
            <person name="Young N.D."/>
            <person name="Nejsum P."/>
            <person name="von Samson-Himmelstjerna G."/>
            <person name="Boag P.R."/>
            <person name="Tan P."/>
            <person name="Li Q."/>
            <person name="Min J."/>
            <person name="Yang Y."/>
            <person name="Wang X."/>
            <person name="Fang X."/>
            <person name="Hall R.S."/>
            <person name="Hofmann A."/>
            <person name="Sternberg P.W."/>
            <person name="Jex A.R."/>
            <person name="Gasser R.B."/>
        </authorList>
    </citation>
    <scope>NUCLEOTIDE SEQUENCE [LARGE SCALE GENOMIC DNA]</scope>
    <source>
        <strain evidence="2">PN_DK_2014</strain>
    </source>
</reference>
<name>A0A0B2VPX6_TOXCA</name>
<evidence type="ECO:0000313" key="3">
    <source>
        <dbReference type="Proteomes" id="UP000031036"/>
    </source>
</evidence>
<proteinExistence type="predicted"/>
<evidence type="ECO:0000313" key="2">
    <source>
        <dbReference type="EMBL" id="KHN83399.1"/>
    </source>
</evidence>
<dbReference type="AlphaFoldDB" id="A0A0B2VPX6"/>
<evidence type="ECO:0000256" key="1">
    <source>
        <dbReference type="SAM" id="Phobius"/>
    </source>
</evidence>
<feature type="transmembrane region" description="Helical" evidence="1">
    <location>
        <begin position="88"/>
        <end position="108"/>
    </location>
</feature>
<gene>
    <name evidence="2" type="ORF">Tcan_11447</name>
</gene>
<dbReference type="EMBL" id="JPKZ01001198">
    <property type="protein sequence ID" value="KHN83399.1"/>
    <property type="molecule type" value="Genomic_DNA"/>
</dbReference>
<sequence>MYMVIVMQLAKMAHKRQTISSKFADDKSTSSTGHGGGHLFMKRINSIESFRHSVEFALLLSCFINWIGTLLEQLFINWLYFEGELRNFLIVLFFLTQCWMNTLMRIFLSRLLRHKMRTMLALCSPFRFDLFAVA</sequence>
<keyword evidence="1" id="KW-0812">Transmembrane</keyword>
<keyword evidence="3" id="KW-1185">Reference proteome</keyword>
<feature type="transmembrane region" description="Helical" evidence="1">
    <location>
        <begin position="56"/>
        <end position="76"/>
    </location>
</feature>
<protein>
    <submittedName>
        <fullName evidence="2">Uncharacterized protein</fullName>
    </submittedName>
</protein>